<organism evidence="1">
    <name type="scientific">marine metagenome</name>
    <dbReference type="NCBI Taxonomy" id="408172"/>
    <lineage>
        <taxon>unclassified sequences</taxon>
        <taxon>metagenomes</taxon>
        <taxon>ecological metagenomes</taxon>
    </lineage>
</organism>
<dbReference type="EMBL" id="UINC01138979">
    <property type="protein sequence ID" value="SVD25255.1"/>
    <property type="molecule type" value="Genomic_DNA"/>
</dbReference>
<reference evidence="1" key="1">
    <citation type="submission" date="2018-05" db="EMBL/GenBank/DDBJ databases">
        <authorList>
            <person name="Lanie J.A."/>
            <person name="Ng W.-L."/>
            <person name="Kazmierczak K.M."/>
            <person name="Andrzejewski T.M."/>
            <person name="Davidsen T.M."/>
            <person name="Wayne K.J."/>
            <person name="Tettelin H."/>
            <person name="Glass J.I."/>
            <person name="Rusch D."/>
            <person name="Podicherti R."/>
            <person name="Tsui H.-C.T."/>
            <person name="Winkler M.E."/>
        </authorList>
    </citation>
    <scope>NUCLEOTIDE SEQUENCE</scope>
</reference>
<dbReference type="InterPro" id="IPR052896">
    <property type="entry name" value="GGT-like_enzyme"/>
</dbReference>
<proteinExistence type="predicted"/>
<name>A0A382TU77_9ZZZZ</name>
<accession>A0A382TU77</accession>
<dbReference type="SUPFAM" id="SSF56235">
    <property type="entry name" value="N-terminal nucleophile aminohydrolases (Ntn hydrolases)"/>
    <property type="match status" value="1"/>
</dbReference>
<feature type="non-terminal residue" evidence="1">
    <location>
        <position position="1"/>
    </location>
</feature>
<sequence>YASMGTTGGYGILQTTPQLLINLLSNGLDVQESINALRFSTREDATVILENEFPTLFKSQLLAKGHKVDNDFNDPMGLGAAHGLVIKPDGSFHGGADPRRDGIAIGLN</sequence>
<protein>
    <recommendedName>
        <fullName evidence="2">Gamma-glutamyltransferase</fullName>
    </recommendedName>
</protein>
<dbReference type="AlphaFoldDB" id="A0A382TU77"/>
<dbReference type="PANTHER" id="PTHR43881:SF1">
    <property type="entry name" value="GAMMA-GLUTAMYLTRANSPEPTIDASE (AFU_ORTHOLOGUE AFUA_4G13580)"/>
    <property type="match status" value="1"/>
</dbReference>
<dbReference type="InterPro" id="IPR029055">
    <property type="entry name" value="Ntn_hydrolases_N"/>
</dbReference>
<dbReference type="Pfam" id="PF01019">
    <property type="entry name" value="G_glu_transpept"/>
    <property type="match status" value="1"/>
</dbReference>
<evidence type="ECO:0008006" key="2">
    <source>
        <dbReference type="Google" id="ProtNLM"/>
    </source>
</evidence>
<gene>
    <name evidence="1" type="ORF">METZ01_LOCUS378109</name>
</gene>
<evidence type="ECO:0000313" key="1">
    <source>
        <dbReference type="EMBL" id="SVD25255.1"/>
    </source>
</evidence>
<dbReference type="InterPro" id="IPR043137">
    <property type="entry name" value="GGT_ssub_C"/>
</dbReference>
<dbReference type="Gene3D" id="3.60.20.40">
    <property type="match status" value="1"/>
</dbReference>
<dbReference type="PANTHER" id="PTHR43881">
    <property type="entry name" value="GAMMA-GLUTAMYLTRANSPEPTIDASE (AFU_ORTHOLOGUE AFUA_4G13580)"/>
    <property type="match status" value="1"/>
</dbReference>